<dbReference type="STRING" id="29170.A0A368FMA2"/>
<dbReference type="AlphaFoldDB" id="A0A368FMA2"/>
<comment type="caution">
    <text evidence="7">The sequence shown here is derived from an EMBL/GenBank/DDBJ whole genome shotgun (WGS) entry which is preliminary data.</text>
</comment>
<feature type="transmembrane region" description="Helical" evidence="6">
    <location>
        <begin position="368"/>
        <end position="392"/>
    </location>
</feature>
<dbReference type="PROSITE" id="PS00421">
    <property type="entry name" value="TM4_1"/>
    <property type="match status" value="1"/>
</dbReference>
<reference evidence="7 8" key="1">
    <citation type="submission" date="2014-10" db="EMBL/GenBank/DDBJ databases">
        <title>Draft genome of the hookworm Ancylostoma caninum.</title>
        <authorList>
            <person name="Mitreva M."/>
        </authorList>
    </citation>
    <scope>NUCLEOTIDE SEQUENCE [LARGE SCALE GENOMIC DNA]</scope>
    <source>
        <strain evidence="7 8">Baltimore</strain>
    </source>
</reference>
<dbReference type="EMBL" id="JOJR01000947">
    <property type="protein sequence ID" value="RCN33273.1"/>
    <property type="molecule type" value="Genomic_DNA"/>
</dbReference>
<keyword evidence="8" id="KW-1185">Reference proteome</keyword>
<feature type="transmembrane region" description="Helical" evidence="6">
    <location>
        <begin position="57"/>
        <end position="78"/>
    </location>
</feature>
<feature type="transmembrane region" description="Helical" evidence="6">
    <location>
        <begin position="12"/>
        <end position="37"/>
    </location>
</feature>
<organism evidence="7 8">
    <name type="scientific">Ancylostoma caninum</name>
    <name type="common">Dog hookworm</name>
    <dbReference type="NCBI Taxonomy" id="29170"/>
    <lineage>
        <taxon>Eukaryota</taxon>
        <taxon>Metazoa</taxon>
        <taxon>Ecdysozoa</taxon>
        <taxon>Nematoda</taxon>
        <taxon>Chromadorea</taxon>
        <taxon>Rhabditida</taxon>
        <taxon>Rhabditina</taxon>
        <taxon>Rhabditomorpha</taxon>
        <taxon>Strongyloidea</taxon>
        <taxon>Ancylostomatidae</taxon>
        <taxon>Ancylostomatinae</taxon>
        <taxon>Ancylostoma</taxon>
    </lineage>
</organism>
<evidence type="ECO:0000256" key="6">
    <source>
        <dbReference type="SAM" id="Phobius"/>
    </source>
</evidence>
<dbReference type="PANTHER" id="PTHR19282">
    <property type="entry name" value="TETRASPANIN"/>
    <property type="match status" value="1"/>
</dbReference>
<evidence type="ECO:0000313" key="7">
    <source>
        <dbReference type="EMBL" id="RCN33273.1"/>
    </source>
</evidence>
<evidence type="ECO:0000256" key="1">
    <source>
        <dbReference type="ARBA" id="ARBA00004141"/>
    </source>
</evidence>
<proteinExistence type="inferred from homology"/>
<dbReference type="InterPro" id="IPR018503">
    <property type="entry name" value="Tetraspanin_CS"/>
</dbReference>
<accession>A0A368FMA2</accession>
<dbReference type="PANTHER" id="PTHR19282:SF555">
    <property type="entry name" value="TETRASPANIN-2A"/>
    <property type="match status" value="1"/>
</dbReference>
<protein>
    <submittedName>
        <fullName evidence="7">Tetraspanin family protein</fullName>
    </submittedName>
</protein>
<sequence>MTIQRTGGDGAKIALMIYTVLFWTSGLALIFIGLWMLLDPKRNYILDLVDFSEDDPLLTFAAYIAIVAGVTSLFVGFIGCCGAVQRMRCLLVGFMLCLFVLFLADVSIGTLALVYRNKFTNGQLTIYVKNLTQNRYSRDKWVQPLLDTVQFYLSSPESGFEENLRNLIKFSYGVSMEIEESRRITVLIDKLQFHVISFIEDLIFKIILVGAEECCGATTGDDYLASRWMALVSTDPIYENDDPPLVPLSCCRQILGASALNPVARSLARCQQSNPNRMWRHVAQQCCGGEGPRDYFNSFWFITNTYRGTRSFVPPSCCRQSQAGRAWAPVPIDPMCTTYRYDSQAFESSVYNVGCHEKLMQWLDEQTWIFAGVGFGFAALMVVGMAISLILCNSVKYYTFIRDDY</sequence>
<keyword evidence="4 6" id="KW-1133">Transmembrane helix</keyword>
<keyword evidence="5 6" id="KW-0472">Membrane</keyword>
<comment type="subcellular location">
    <subcellularLocation>
        <location evidence="1">Membrane</location>
        <topology evidence="1">Multi-pass membrane protein</topology>
    </subcellularLocation>
</comment>
<dbReference type="Proteomes" id="UP000252519">
    <property type="component" value="Unassembled WGS sequence"/>
</dbReference>
<evidence type="ECO:0000256" key="2">
    <source>
        <dbReference type="ARBA" id="ARBA00006840"/>
    </source>
</evidence>
<dbReference type="InterPro" id="IPR008952">
    <property type="entry name" value="Tetraspanin_EC2_sf"/>
</dbReference>
<dbReference type="OrthoDB" id="10033535at2759"/>
<comment type="similarity">
    <text evidence="2">Belongs to the tetraspanin (TM4SF) family.</text>
</comment>
<dbReference type="GO" id="GO:0005886">
    <property type="term" value="C:plasma membrane"/>
    <property type="evidence" value="ECO:0007669"/>
    <property type="project" value="TreeGrafter"/>
</dbReference>
<dbReference type="SUPFAM" id="SSF48652">
    <property type="entry name" value="Tetraspanin"/>
    <property type="match status" value="1"/>
</dbReference>
<feature type="transmembrane region" description="Helical" evidence="6">
    <location>
        <begin position="90"/>
        <end position="115"/>
    </location>
</feature>
<evidence type="ECO:0000256" key="3">
    <source>
        <dbReference type="ARBA" id="ARBA00022692"/>
    </source>
</evidence>
<evidence type="ECO:0000313" key="8">
    <source>
        <dbReference type="Proteomes" id="UP000252519"/>
    </source>
</evidence>
<keyword evidence="3 6" id="KW-0812">Transmembrane</keyword>
<dbReference type="Pfam" id="PF00335">
    <property type="entry name" value="Tetraspanin"/>
    <property type="match status" value="2"/>
</dbReference>
<gene>
    <name evidence="7" type="ORF">ANCCAN_20899</name>
</gene>
<name>A0A368FMA2_ANCCA</name>
<evidence type="ECO:0000256" key="4">
    <source>
        <dbReference type="ARBA" id="ARBA00022989"/>
    </source>
</evidence>
<dbReference type="InterPro" id="IPR018499">
    <property type="entry name" value="Tetraspanin/Peripherin"/>
</dbReference>
<dbReference type="PRINTS" id="PR00259">
    <property type="entry name" value="TMFOUR"/>
</dbReference>
<evidence type="ECO:0000256" key="5">
    <source>
        <dbReference type="ARBA" id="ARBA00023136"/>
    </source>
</evidence>